<sequence length="452" mass="52824">MTDIRDGFIRGSEDIVRALKTFSLDVHVRMKTSEMASSEALKTMSEALKTFSLKMFSEVQRMNRRTDDTSLSDKIYFLEFDSKSQFITQASALKFFMANSSISAMYTAGSLTKPPTLLRDEYPQWKIRMVNFLEGMDRDLFRFVNVGPHIPMVLVPRVPATTDTAEIPAYYEKKTTNFTDEENNMMDNDSKAVRLLIMAIPNDIFQELDSCKTAKEIWDQLLNQLEGGLQTQKNRRNLCINEYHDFHALPEEKLHQTYSRFNILINKCRKFGVIRTKEENNVLFFKSLNEEWSQLSMSIQANQDLESWSLTDIYDSDEDINAFAKSLALITHQFNKKFGKKVFEGRRENEERRNPERRFQQEPRFTPYSDQKGANFNHENATPQTRPQQPFQPRYPQPQRYFKPQEQKPETSSTTFPPNQNDGRCFRCGKSGHFSANCRGKLVKDQDYYKNK</sequence>
<dbReference type="Proteomes" id="UP001055879">
    <property type="component" value="Linkage Group LG04"/>
</dbReference>
<evidence type="ECO:0000313" key="2">
    <source>
        <dbReference type="Proteomes" id="UP001055879"/>
    </source>
</evidence>
<organism evidence="1 2">
    <name type="scientific">Arctium lappa</name>
    <name type="common">Greater burdock</name>
    <name type="synonym">Lappa major</name>
    <dbReference type="NCBI Taxonomy" id="4217"/>
    <lineage>
        <taxon>Eukaryota</taxon>
        <taxon>Viridiplantae</taxon>
        <taxon>Streptophyta</taxon>
        <taxon>Embryophyta</taxon>
        <taxon>Tracheophyta</taxon>
        <taxon>Spermatophyta</taxon>
        <taxon>Magnoliopsida</taxon>
        <taxon>eudicotyledons</taxon>
        <taxon>Gunneridae</taxon>
        <taxon>Pentapetalae</taxon>
        <taxon>asterids</taxon>
        <taxon>campanulids</taxon>
        <taxon>Asterales</taxon>
        <taxon>Asteraceae</taxon>
        <taxon>Carduoideae</taxon>
        <taxon>Cardueae</taxon>
        <taxon>Arctiinae</taxon>
        <taxon>Arctium</taxon>
    </lineage>
</organism>
<comment type="caution">
    <text evidence="1">The sequence shown here is derived from an EMBL/GenBank/DDBJ whole genome shotgun (WGS) entry which is preliminary data.</text>
</comment>
<reference evidence="2" key="1">
    <citation type="journal article" date="2022" name="Mol. Ecol. Resour.">
        <title>The genomes of chicory, endive, great burdock and yacon provide insights into Asteraceae palaeo-polyploidization history and plant inulin production.</title>
        <authorList>
            <person name="Fan W."/>
            <person name="Wang S."/>
            <person name="Wang H."/>
            <person name="Wang A."/>
            <person name="Jiang F."/>
            <person name="Liu H."/>
            <person name="Zhao H."/>
            <person name="Xu D."/>
            <person name="Zhang Y."/>
        </authorList>
    </citation>
    <scope>NUCLEOTIDE SEQUENCE [LARGE SCALE GENOMIC DNA]</scope>
    <source>
        <strain evidence="2">cv. Niubang</strain>
    </source>
</reference>
<name>A0ACB9CNQ7_ARCLA</name>
<proteinExistence type="predicted"/>
<gene>
    <name evidence="1" type="ORF">L6452_15348</name>
</gene>
<evidence type="ECO:0000313" key="1">
    <source>
        <dbReference type="EMBL" id="KAI3735828.1"/>
    </source>
</evidence>
<keyword evidence="2" id="KW-1185">Reference proteome</keyword>
<reference evidence="1 2" key="2">
    <citation type="journal article" date="2022" name="Mol. Ecol. Resour.">
        <title>The genomes of chicory, endive, great burdock and yacon provide insights into Asteraceae paleo-polyploidization history and plant inulin production.</title>
        <authorList>
            <person name="Fan W."/>
            <person name="Wang S."/>
            <person name="Wang H."/>
            <person name="Wang A."/>
            <person name="Jiang F."/>
            <person name="Liu H."/>
            <person name="Zhao H."/>
            <person name="Xu D."/>
            <person name="Zhang Y."/>
        </authorList>
    </citation>
    <scope>NUCLEOTIDE SEQUENCE [LARGE SCALE GENOMIC DNA]</scope>
    <source>
        <strain evidence="2">cv. Niubang</strain>
    </source>
</reference>
<protein>
    <submittedName>
        <fullName evidence="1">Uncharacterized protein</fullName>
    </submittedName>
</protein>
<dbReference type="EMBL" id="CM042050">
    <property type="protein sequence ID" value="KAI3735828.1"/>
    <property type="molecule type" value="Genomic_DNA"/>
</dbReference>
<accession>A0ACB9CNQ7</accession>